<evidence type="ECO:0000313" key="2">
    <source>
        <dbReference type="EMBL" id="EKX49777.1"/>
    </source>
</evidence>
<feature type="domain" description="Tyrosine-protein kinase ephrin type A/B receptor-like" evidence="1">
    <location>
        <begin position="26"/>
        <end position="56"/>
    </location>
</feature>
<evidence type="ECO:0000313" key="4">
    <source>
        <dbReference type="Proteomes" id="UP000011087"/>
    </source>
</evidence>
<reference evidence="2 4" key="1">
    <citation type="journal article" date="2012" name="Nature">
        <title>Algal genomes reveal evolutionary mosaicism and the fate of nucleomorphs.</title>
        <authorList>
            <consortium name="DOE Joint Genome Institute"/>
            <person name="Curtis B.A."/>
            <person name="Tanifuji G."/>
            <person name="Burki F."/>
            <person name="Gruber A."/>
            <person name="Irimia M."/>
            <person name="Maruyama S."/>
            <person name="Arias M.C."/>
            <person name="Ball S.G."/>
            <person name="Gile G.H."/>
            <person name="Hirakawa Y."/>
            <person name="Hopkins J.F."/>
            <person name="Kuo A."/>
            <person name="Rensing S.A."/>
            <person name="Schmutz J."/>
            <person name="Symeonidi A."/>
            <person name="Elias M."/>
            <person name="Eveleigh R.J."/>
            <person name="Herman E.K."/>
            <person name="Klute M.J."/>
            <person name="Nakayama T."/>
            <person name="Obornik M."/>
            <person name="Reyes-Prieto A."/>
            <person name="Armbrust E.V."/>
            <person name="Aves S.J."/>
            <person name="Beiko R.G."/>
            <person name="Coutinho P."/>
            <person name="Dacks J.B."/>
            <person name="Durnford D.G."/>
            <person name="Fast N.M."/>
            <person name="Green B.R."/>
            <person name="Grisdale C.J."/>
            <person name="Hempel F."/>
            <person name="Henrissat B."/>
            <person name="Hoppner M.P."/>
            <person name="Ishida K."/>
            <person name="Kim E."/>
            <person name="Koreny L."/>
            <person name="Kroth P.G."/>
            <person name="Liu Y."/>
            <person name="Malik S.B."/>
            <person name="Maier U.G."/>
            <person name="McRose D."/>
            <person name="Mock T."/>
            <person name="Neilson J.A."/>
            <person name="Onodera N.T."/>
            <person name="Poole A.M."/>
            <person name="Pritham E.J."/>
            <person name="Richards T.A."/>
            <person name="Rocap G."/>
            <person name="Roy S.W."/>
            <person name="Sarai C."/>
            <person name="Schaack S."/>
            <person name="Shirato S."/>
            <person name="Slamovits C.H."/>
            <person name="Spencer D.F."/>
            <person name="Suzuki S."/>
            <person name="Worden A.Z."/>
            <person name="Zauner S."/>
            <person name="Barry K."/>
            <person name="Bell C."/>
            <person name="Bharti A.K."/>
            <person name="Crow J.A."/>
            <person name="Grimwood J."/>
            <person name="Kramer R."/>
            <person name="Lindquist E."/>
            <person name="Lucas S."/>
            <person name="Salamov A."/>
            <person name="McFadden G.I."/>
            <person name="Lane C.E."/>
            <person name="Keeling P.J."/>
            <person name="Gray M.W."/>
            <person name="Grigoriev I.V."/>
            <person name="Archibald J.M."/>
        </authorList>
    </citation>
    <scope>NUCLEOTIDE SEQUENCE</scope>
    <source>
        <strain evidence="2 4">CCMP2712</strain>
    </source>
</reference>
<dbReference type="AlphaFoldDB" id="L1JMY1"/>
<dbReference type="Pfam" id="PF07699">
    <property type="entry name" value="Ephrin_rec_like"/>
    <property type="match status" value="1"/>
</dbReference>
<dbReference type="Gene3D" id="2.10.50.10">
    <property type="entry name" value="Tumor Necrosis Factor Receptor, subunit A, domain 2"/>
    <property type="match status" value="1"/>
</dbReference>
<evidence type="ECO:0000313" key="3">
    <source>
        <dbReference type="EnsemblProtists" id="EKX49777"/>
    </source>
</evidence>
<dbReference type="HOGENOM" id="CLU_1889744_0_0_1"/>
<dbReference type="KEGG" id="gtt:GUITHDRAFT_151457"/>
<protein>
    <recommendedName>
        <fullName evidence="1">Tyrosine-protein kinase ephrin type A/B receptor-like domain-containing protein</fullName>
    </recommendedName>
</protein>
<organism evidence="2">
    <name type="scientific">Guillardia theta (strain CCMP2712)</name>
    <name type="common">Cryptophyte</name>
    <dbReference type="NCBI Taxonomy" id="905079"/>
    <lineage>
        <taxon>Eukaryota</taxon>
        <taxon>Cryptophyceae</taxon>
        <taxon>Pyrenomonadales</taxon>
        <taxon>Geminigeraceae</taxon>
        <taxon>Guillardia</taxon>
    </lineage>
</organism>
<dbReference type="RefSeq" id="XP_005836757.1">
    <property type="nucleotide sequence ID" value="XM_005836700.1"/>
</dbReference>
<dbReference type="InterPro" id="IPR011641">
    <property type="entry name" value="Tyr-kin_ephrin_A/B_rcpt-like"/>
</dbReference>
<gene>
    <name evidence="2" type="ORF">GUITHDRAFT_151457</name>
</gene>
<dbReference type="GeneID" id="17306426"/>
<accession>L1JMY1</accession>
<evidence type="ECO:0000259" key="1">
    <source>
        <dbReference type="Pfam" id="PF07699"/>
    </source>
</evidence>
<sequence length="135" mass="15574">MTTQFTGNTTISNCVCASGLTFNLTDLCVPCPLATYKTNFSLYGCQPCPRFFTTSYNAQSALHGLEWQHQLQQLQLRSYVLQRSGDCLHLRAGQDAPRRNLRQLRHQHLQRLHQIQCLYQLFAKLHNAFQQTFVL</sequence>
<dbReference type="PaxDb" id="55529-EKX49777"/>
<dbReference type="EMBL" id="JH992981">
    <property type="protein sequence ID" value="EKX49777.1"/>
    <property type="molecule type" value="Genomic_DNA"/>
</dbReference>
<keyword evidence="4" id="KW-1185">Reference proteome</keyword>
<dbReference type="EnsemblProtists" id="EKX49777">
    <property type="protein sequence ID" value="EKX49777"/>
    <property type="gene ID" value="GUITHDRAFT_151457"/>
</dbReference>
<name>L1JMY1_GUITC</name>
<dbReference type="Proteomes" id="UP000011087">
    <property type="component" value="Unassembled WGS sequence"/>
</dbReference>
<proteinExistence type="predicted"/>
<reference evidence="3" key="3">
    <citation type="submission" date="2015-06" db="UniProtKB">
        <authorList>
            <consortium name="EnsemblProtists"/>
        </authorList>
    </citation>
    <scope>IDENTIFICATION</scope>
</reference>
<reference evidence="4" key="2">
    <citation type="submission" date="2012-11" db="EMBL/GenBank/DDBJ databases">
        <authorList>
            <person name="Kuo A."/>
            <person name="Curtis B.A."/>
            <person name="Tanifuji G."/>
            <person name="Burki F."/>
            <person name="Gruber A."/>
            <person name="Irimia M."/>
            <person name="Maruyama S."/>
            <person name="Arias M.C."/>
            <person name="Ball S.G."/>
            <person name="Gile G.H."/>
            <person name="Hirakawa Y."/>
            <person name="Hopkins J.F."/>
            <person name="Rensing S.A."/>
            <person name="Schmutz J."/>
            <person name="Symeonidi A."/>
            <person name="Elias M."/>
            <person name="Eveleigh R.J."/>
            <person name="Herman E.K."/>
            <person name="Klute M.J."/>
            <person name="Nakayama T."/>
            <person name="Obornik M."/>
            <person name="Reyes-Prieto A."/>
            <person name="Armbrust E.V."/>
            <person name="Aves S.J."/>
            <person name="Beiko R.G."/>
            <person name="Coutinho P."/>
            <person name="Dacks J.B."/>
            <person name="Durnford D.G."/>
            <person name="Fast N.M."/>
            <person name="Green B.R."/>
            <person name="Grisdale C."/>
            <person name="Hempe F."/>
            <person name="Henrissat B."/>
            <person name="Hoppner M.P."/>
            <person name="Ishida K.-I."/>
            <person name="Kim E."/>
            <person name="Koreny L."/>
            <person name="Kroth P.G."/>
            <person name="Liu Y."/>
            <person name="Malik S.-B."/>
            <person name="Maier U.G."/>
            <person name="McRose D."/>
            <person name="Mock T."/>
            <person name="Neilson J.A."/>
            <person name="Onodera N.T."/>
            <person name="Poole A.M."/>
            <person name="Pritham E.J."/>
            <person name="Richards T.A."/>
            <person name="Rocap G."/>
            <person name="Roy S.W."/>
            <person name="Sarai C."/>
            <person name="Schaack S."/>
            <person name="Shirato S."/>
            <person name="Slamovits C.H."/>
            <person name="Spencer D.F."/>
            <person name="Suzuki S."/>
            <person name="Worden A.Z."/>
            <person name="Zauner S."/>
            <person name="Barry K."/>
            <person name="Bell C."/>
            <person name="Bharti A.K."/>
            <person name="Crow J.A."/>
            <person name="Grimwood J."/>
            <person name="Kramer R."/>
            <person name="Lindquist E."/>
            <person name="Lucas S."/>
            <person name="Salamov A."/>
            <person name="McFadden G.I."/>
            <person name="Lane C.E."/>
            <person name="Keeling P.J."/>
            <person name="Gray M.W."/>
            <person name="Grigoriev I.V."/>
            <person name="Archibald J.M."/>
        </authorList>
    </citation>
    <scope>NUCLEOTIDE SEQUENCE</scope>
    <source>
        <strain evidence="4">CCMP2712</strain>
    </source>
</reference>